<accession>A0AAX4P6R0</accession>
<dbReference type="InterPro" id="IPR007577">
    <property type="entry name" value="GlycoTrfase_DXD_sugar-bd_CS"/>
</dbReference>
<keyword evidence="4" id="KW-1185">Reference proteome</keyword>
<dbReference type="Gene3D" id="3.90.550.20">
    <property type="match status" value="1"/>
</dbReference>
<dbReference type="Pfam" id="PF04572">
    <property type="entry name" value="Gb3_synth"/>
    <property type="match status" value="2"/>
</dbReference>
<sequence>MDFDADDLKKRYGRYLPVGAGSGRLHRRLRERVARAQKWLGNFKFSFTHLIFAVGLLFMAGNIALSFHTHHKQLGTRSGLLGDPGRGARPASVVTAVIGRKAQPRASAGAESKKMASLGKLPLPGGFNDRVEDLVKKTKCNTNFFLAWTTPAESFTLRYRRTVESTLRFHPDSCVIVISPTLPLDYFQVFWDLGYNIIVERPETEKLIQGTPAEHWWSNIEKWKTGPFFFSHHTEILRLATLWHYGGVYLDTDVIIMKPLKPDLHNCLGTELAGKYGEAKVLNGAILVFEKGSRFVWEAMHEFNSTYRIDSWGWNGPELVTRVSRRFQHHQAQERRGRVELQALRHRGGGSGQHGGSGRTFQEGGKLYMEKIQNAESSSHRMAAQDLTILPTDAFYPIHWAVVKKYFTLEDMQDQYRVWNRIAKNTYLFHYWNKVTKDLVPEPGSLMYKVLNNYCLLCNESATDDGLPLKPIAVEGSDLEAFAEEGAGKETPEQPEE</sequence>
<dbReference type="SUPFAM" id="SSF53448">
    <property type="entry name" value="Nucleotide-diphospho-sugar transferases"/>
    <property type="match status" value="1"/>
</dbReference>
<feature type="domain" description="Alpha 1,4-glycosyltransferase" evidence="2">
    <location>
        <begin position="374"/>
        <end position="461"/>
    </location>
</feature>
<dbReference type="Proteomes" id="UP001472866">
    <property type="component" value="Chromosome 04"/>
</dbReference>
<dbReference type="AlphaFoldDB" id="A0AAX4P6R0"/>
<dbReference type="EMBL" id="CP151504">
    <property type="protein sequence ID" value="WZN61701.1"/>
    <property type="molecule type" value="Genomic_DNA"/>
</dbReference>
<protein>
    <submittedName>
        <fullName evidence="3">Glycosyltransferase</fullName>
    </submittedName>
</protein>
<keyword evidence="1" id="KW-0812">Transmembrane</keyword>
<keyword evidence="1" id="KW-1133">Transmembrane helix</keyword>
<dbReference type="Pfam" id="PF04488">
    <property type="entry name" value="Gly_transf_sug"/>
    <property type="match status" value="1"/>
</dbReference>
<dbReference type="PANTHER" id="PTHR47213">
    <property type="entry name" value="OS07G0567300 PROTEIN"/>
    <property type="match status" value="1"/>
</dbReference>
<evidence type="ECO:0000313" key="3">
    <source>
        <dbReference type="EMBL" id="WZN61701.1"/>
    </source>
</evidence>
<evidence type="ECO:0000259" key="2">
    <source>
        <dbReference type="Pfam" id="PF04572"/>
    </source>
</evidence>
<proteinExistence type="predicted"/>
<dbReference type="InterPro" id="IPR044789">
    <property type="entry name" value="Put_A1-4-GlycosylTfrase_plant"/>
</dbReference>
<feature type="domain" description="Alpha 1,4-glycosyltransferase" evidence="2">
    <location>
        <begin position="289"/>
        <end position="329"/>
    </location>
</feature>
<name>A0AAX4P6R0_9CHLO</name>
<keyword evidence="1" id="KW-0472">Membrane</keyword>
<dbReference type="InterPro" id="IPR029044">
    <property type="entry name" value="Nucleotide-diphossugar_trans"/>
</dbReference>
<dbReference type="InterPro" id="IPR007652">
    <property type="entry name" value="A1-4-GlycosylTfrase_dom"/>
</dbReference>
<reference evidence="3 4" key="1">
    <citation type="submission" date="2024-03" db="EMBL/GenBank/DDBJ databases">
        <title>Complete genome sequence of the green alga Chloropicon roscoffensis RCC1871.</title>
        <authorList>
            <person name="Lemieux C."/>
            <person name="Pombert J.-F."/>
            <person name="Otis C."/>
            <person name="Turmel M."/>
        </authorList>
    </citation>
    <scope>NUCLEOTIDE SEQUENCE [LARGE SCALE GENOMIC DNA]</scope>
    <source>
        <strain evidence="3 4">RCC1871</strain>
    </source>
</reference>
<gene>
    <name evidence="3" type="ORF">HKI87_04g32360</name>
</gene>
<evidence type="ECO:0000256" key="1">
    <source>
        <dbReference type="SAM" id="Phobius"/>
    </source>
</evidence>
<evidence type="ECO:0000313" key="4">
    <source>
        <dbReference type="Proteomes" id="UP001472866"/>
    </source>
</evidence>
<dbReference type="PANTHER" id="PTHR47213:SF1">
    <property type="entry name" value="OS07G0567300 PROTEIN"/>
    <property type="match status" value="1"/>
</dbReference>
<organism evidence="3 4">
    <name type="scientific">Chloropicon roscoffensis</name>
    <dbReference type="NCBI Taxonomy" id="1461544"/>
    <lineage>
        <taxon>Eukaryota</taxon>
        <taxon>Viridiplantae</taxon>
        <taxon>Chlorophyta</taxon>
        <taxon>Chloropicophyceae</taxon>
        <taxon>Chloropicales</taxon>
        <taxon>Chloropicaceae</taxon>
        <taxon>Chloropicon</taxon>
    </lineage>
</organism>
<feature type="transmembrane region" description="Helical" evidence="1">
    <location>
        <begin position="47"/>
        <end position="67"/>
    </location>
</feature>